<dbReference type="Proteomes" id="UP000324222">
    <property type="component" value="Unassembled WGS sequence"/>
</dbReference>
<dbReference type="AlphaFoldDB" id="A0A5B7G264"/>
<sequence length="72" mass="8221">MKPRSPLSAQQCEWRSTFSMALSPPPSHHPITGIRSHSEFDNTLKTPHCLQRTYTGEESKSRRVSRLTKLAE</sequence>
<proteinExistence type="predicted"/>
<evidence type="ECO:0000313" key="2">
    <source>
        <dbReference type="EMBL" id="MPC51619.1"/>
    </source>
</evidence>
<keyword evidence="3" id="KW-1185">Reference proteome</keyword>
<comment type="caution">
    <text evidence="2">The sequence shown here is derived from an EMBL/GenBank/DDBJ whole genome shotgun (WGS) entry which is preliminary data.</text>
</comment>
<reference evidence="2 3" key="1">
    <citation type="submission" date="2019-05" db="EMBL/GenBank/DDBJ databases">
        <title>Another draft genome of Portunus trituberculatus and its Hox gene families provides insights of decapod evolution.</title>
        <authorList>
            <person name="Jeong J.-H."/>
            <person name="Song I."/>
            <person name="Kim S."/>
            <person name="Choi T."/>
            <person name="Kim D."/>
            <person name="Ryu S."/>
            <person name="Kim W."/>
        </authorList>
    </citation>
    <scope>NUCLEOTIDE SEQUENCE [LARGE SCALE GENOMIC DNA]</scope>
    <source>
        <tissue evidence="2">Muscle</tissue>
    </source>
</reference>
<evidence type="ECO:0000256" key="1">
    <source>
        <dbReference type="SAM" id="MobiDB-lite"/>
    </source>
</evidence>
<gene>
    <name evidence="2" type="ORF">E2C01_045469</name>
</gene>
<name>A0A5B7G264_PORTR</name>
<evidence type="ECO:0000313" key="3">
    <source>
        <dbReference type="Proteomes" id="UP000324222"/>
    </source>
</evidence>
<protein>
    <submittedName>
        <fullName evidence="2">Uncharacterized protein</fullName>
    </submittedName>
</protein>
<dbReference type="EMBL" id="VSRR010010299">
    <property type="protein sequence ID" value="MPC51619.1"/>
    <property type="molecule type" value="Genomic_DNA"/>
</dbReference>
<organism evidence="2 3">
    <name type="scientific">Portunus trituberculatus</name>
    <name type="common">Swimming crab</name>
    <name type="synonym">Neptunus trituberculatus</name>
    <dbReference type="NCBI Taxonomy" id="210409"/>
    <lineage>
        <taxon>Eukaryota</taxon>
        <taxon>Metazoa</taxon>
        <taxon>Ecdysozoa</taxon>
        <taxon>Arthropoda</taxon>
        <taxon>Crustacea</taxon>
        <taxon>Multicrustacea</taxon>
        <taxon>Malacostraca</taxon>
        <taxon>Eumalacostraca</taxon>
        <taxon>Eucarida</taxon>
        <taxon>Decapoda</taxon>
        <taxon>Pleocyemata</taxon>
        <taxon>Brachyura</taxon>
        <taxon>Eubrachyura</taxon>
        <taxon>Portunoidea</taxon>
        <taxon>Portunidae</taxon>
        <taxon>Portuninae</taxon>
        <taxon>Portunus</taxon>
    </lineage>
</organism>
<feature type="region of interest" description="Disordered" evidence="1">
    <location>
        <begin position="19"/>
        <end position="72"/>
    </location>
</feature>
<accession>A0A5B7G264</accession>